<protein>
    <recommendedName>
        <fullName evidence="3">ATP-grasp domain-containing protein</fullName>
    </recommendedName>
</protein>
<evidence type="ECO:0000313" key="2">
    <source>
        <dbReference type="Proteomes" id="UP001244136"/>
    </source>
</evidence>
<organism evidence="1 2">
    <name type="scientific">Tessaracoccus lacteus</name>
    <dbReference type="NCBI Taxonomy" id="3041766"/>
    <lineage>
        <taxon>Bacteria</taxon>
        <taxon>Bacillati</taxon>
        <taxon>Actinomycetota</taxon>
        <taxon>Actinomycetes</taxon>
        <taxon>Propionibacteriales</taxon>
        <taxon>Propionibacteriaceae</taxon>
        <taxon>Tessaracoccus</taxon>
    </lineage>
</organism>
<evidence type="ECO:0008006" key="3">
    <source>
        <dbReference type="Google" id="ProtNLM"/>
    </source>
</evidence>
<reference evidence="1 2" key="1">
    <citation type="journal article" date="2008" name="Int. J. Syst. Evol. Microbiol.">
        <title>Tessaracoccus flavescens sp. nov., isolated from marine sediment.</title>
        <authorList>
            <person name="Lee D.W."/>
            <person name="Lee S.D."/>
        </authorList>
    </citation>
    <scope>NUCLEOTIDE SEQUENCE [LARGE SCALE GENOMIC DNA]</scope>
    <source>
        <strain evidence="1 2">T21</strain>
    </source>
</reference>
<dbReference type="Gene3D" id="3.30.470.20">
    <property type="entry name" value="ATP-grasp fold, B domain"/>
    <property type="match status" value="1"/>
</dbReference>
<keyword evidence="2" id="KW-1185">Reference proteome</keyword>
<gene>
    <name evidence="1" type="ORF">QH948_10475</name>
</gene>
<dbReference type="Proteomes" id="UP001244136">
    <property type="component" value="Chromosome"/>
</dbReference>
<name>A0ABY8PVX7_9ACTN</name>
<evidence type="ECO:0000313" key="1">
    <source>
        <dbReference type="EMBL" id="WGT46568.1"/>
    </source>
</evidence>
<dbReference type="RefSeq" id="WP_281144335.1">
    <property type="nucleotide sequence ID" value="NZ_CP123967.1"/>
</dbReference>
<sequence>MVFIDGHHSHAFLRFPGIVAAGRAAEVVEATAPQLDLARAVLADLPTTPTYARVDLVTTEAGPVVMEVELTEPWLGFSLLPDAAQRRAVGSLAEAVVAASVRP</sequence>
<proteinExistence type="predicted"/>
<dbReference type="EMBL" id="CP123967">
    <property type="protein sequence ID" value="WGT46568.1"/>
    <property type="molecule type" value="Genomic_DNA"/>
</dbReference>
<accession>A0ABY8PVX7</accession>